<organism evidence="2 3">
    <name type="scientific">Sphingomonas piscis</name>
    <dbReference type="NCBI Taxonomy" id="2714943"/>
    <lineage>
        <taxon>Bacteria</taxon>
        <taxon>Pseudomonadati</taxon>
        <taxon>Pseudomonadota</taxon>
        <taxon>Alphaproteobacteria</taxon>
        <taxon>Sphingomonadales</taxon>
        <taxon>Sphingomonadaceae</taxon>
        <taxon>Sphingomonas</taxon>
    </lineage>
</organism>
<dbReference type="GO" id="GO:0016740">
    <property type="term" value="F:transferase activity"/>
    <property type="evidence" value="ECO:0007669"/>
    <property type="project" value="UniProtKB-KW"/>
</dbReference>
<reference evidence="2 3" key="1">
    <citation type="submission" date="2020-03" db="EMBL/GenBank/DDBJ databases">
        <title>Sphingomonas sp. nov., isolated from fish.</title>
        <authorList>
            <person name="Hyun D.-W."/>
            <person name="Bae J.-W."/>
        </authorList>
    </citation>
    <scope>NUCLEOTIDE SEQUENCE [LARGE SCALE GENOMIC DNA]</scope>
    <source>
        <strain evidence="2 3">HDW15B</strain>
    </source>
</reference>
<proteinExistence type="predicted"/>
<dbReference type="RefSeq" id="WP_166411653.1">
    <property type="nucleotide sequence ID" value="NZ_CP049869.1"/>
</dbReference>
<dbReference type="AlphaFoldDB" id="A0A6G7YR97"/>
<dbReference type="PANTHER" id="PTHR36836">
    <property type="entry name" value="COLANIC ACID BIOSYNTHESIS PROTEIN WCAK"/>
    <property type="match status" value="1"/>
</dbReference>
<dbReference type="Pfam" id="PF04230">
    <property type="entry name" value="PS_pyruv_trans"/>
    <property type="match status" value="1"/>
</dbReference>
<protein>
    <submittedName>
        <fullName evidence="2">Polysaccharide pyruvyl transferase family protein</fullName>
    </submittedName>
</protein>
<evidence type="ECO:0000313" key="3">
    <source>
        <dbReference type="Proteomes" id="UP000503222"/>
    </source>
</evidence>
<accession>A0A6G7YR97</accession>
<sequence>MRSRLGDRPFGIAPRVPNHLTLYELSALGPPDQAAARFEQWAEQIVADWSANRPPASRFGVTMPVLDETEIARPGPLFKVRRKLGIRSRLAHAGRYRSDYRNRLSAFQEAGCVILNPAGEFWISATDIPMRHLLDIYVAKKLGCLTAIVNHTFELVEPSLLQVVKHVYSAMDVISVREESSKARLTSLGIDPDLITVAPDVVFMTEPAPSDAHPASGRARVAICPNTAYLDQAEDVWSDLIQALLDREYDLTLVTNDFPTDRPALDRLRERFGLPQGARKCPPRHMQAFSAPLMQW</sequence>
<evidence type="ECO:0000259" key="1">
    <source>
        <dbReference type="Pfam" id="PF04230"/>
    </source>
</evidence>
<evidence type="ECO:0000313" key="2">
    <source>
        <dbReference type="EMBL" id="QIK79263.1"/>
    </source>
</evidence>
<gene>
    <name evidence="2" type="ORF">G7077_10495</name>
</gene>
<dbReference type="PANTHER" id="PTHR36836:SF1">
    <property type="entry name" value="COLANIC ACID BIOSYNTHESIS PROTEIN WCAK"/>
    <property type="match status" value="1"/>
</dbReference>
<name>A0A6G7YR97_9SPHN</name>
<dbReference type="InterPro" id="IPR007345">
    <property type="entry name" value="Polysacch_pyruvyl_Trfase"/>
</dbReference>
<feature type="domain" description="Polysaccharide pyruvyl transferase" evidence="1">
    <location>
        <begin position="102"/>
        <end position="249"/>
    </location>
</feature>
<dbReference type="KEGG" id="spii:G7077_10495"/>
<dbReference type="Proteomes" id="UP000503222">
    <property type="component" value="Chromosome"/>
</dbReference>
<keyword evidence="3" id="KW-1185">Reference proteome</keyword>
<dbReference type="EMBL" id="CP049869">
    <property type="protein sequence ID" value="QIK79263.1"/>
    <property type="molecule type" value="Genomic_DNA"/>
</dbReference>
<keyword evidence="2" id="KW-0808">Transferase</keyword>